<evidence type="ECO:0000313" key="2">
    <source>
        <dbReference type="EMBL" id="KOO27786.1"/>
    </source>
</evidence>
<keyword evidence="3" id="KW-1185">Reference proteome</keyword>
<evidence type="ECO:0000313" key="3">
    <source>
        <dbReference type="Proteomes" id="UP000037460"/>
    </source>
</evidence>
<feature type="compositionally biased region" description="Basic and acidic residues" evidence="1">
    <location>
        <begin position="12"/>
        <end position="23"/>
    </location>
</feature>
<sequence length="268" mass="29399">MKAPVAPAAKPSETKDRRENDIGAKRGETAILCKAFLDKFGAFRGAWKHIESDTRQLVDELVTQASDHGAQATAFTLTSLRDVLDARHFKRQRKEKNNLGNEQKAVWAQVMALELIEFTPSKYCQSSADVHTCAMLAVQAEAAAARAEAAAALKESARLSELLSIEREENARLRALVTSVHLPEGPLGKRKVDCDGELYSSPTRIKLECVQRECVEMMPPLAIAQPPAPAPPLPDPLTIELLIRGIAEDDEIVKGFADDEEMIKGLFS</sequence>
<gene>
    <name evidence="2" type="ORF">Ctob_009496</name>
</gene>
<feature type="region of interest" description="Disordered" evidence="1">
    <location>
        <begin position="1"/>
        <end position="23"/>
    </location>
</feature>
<dbReference type="AlphaFoldDB" id="A0A0M0JMH8"/>
<name>A0A0M0JMH8_9EUKA</name>
<comment type="caution">
    <text evidence="2">The sequence shown here is derived from an EMBL/GenBank/DDBJ whole genome shotgun (WGS) entry which is preliminary data.</text>
</comment>
<dbReference type="EMBL" id="JWZX01002665">
    <property type="protein sequence ID" value="KOO27786.1"/>
    <property type="molecule type" value="Genomic_DNA"/>
</dbReference>
<proteinExistence type="predicted"/>
<protein>
    <submittedName>
        <fullName evidence="2">Uncharacterized protein</fullName>
    </submittedName>
</protein>
<organism evidence="2 3">
    <name type="scientific">Chrysochromulina tobinii</name>
    <dbReference type="NCBI Taxonomy" id="1460289"/>
    <lineage>
        <taxon>Eukaryota</taxon>
        <taxon>Haptista</taxon>
        <taxon>Haptophyta</taxon>
        <taxon>Prymnesiophyceae</taxon>
        <taxon>Prymnesiales</taxon>
        <taxon>Chrysochromulinaceae</taxon>
        <taxon>Chrysochromulina</taxon>
    </lineage>
</organism>
<reference evidence="3" key="1">
    <citation type="journal article" date="2015" name="PLoS Genet.">
        <title>Genome Sequence and Transcriptome Analyses of Chrysochromulina tobin: Metabolic Tools for Enhanced Algal Fitness in the Prominent Order Prymnesiales (Haptophyceae).</title>
        <authorList>
            <person name="Hovde B.T."/>
            <person name="Deodato C.R."/>
            <person name="Hunsperger H.M."/>
            <person name="Ryken S.A."/>
            <person name="Yost W."/>
            <person name="Jha R.K."/>
            <person name="Patterson J."/>
            <person name="Monnat R.J. Jr."/>
            <person name="Barlow S.B."/>
            <person name="Starkenburg S.R."/>
            <person name="Cattolico R.A."/>
        </authorList>
    </citation>
    <scope>NUCLEOTIDE SEQUENCE</scope>
    <source>
        <strain evidence="3">CCMP291</strain>
    </source>
</reference>
<evidence type="ECO:0000256" key="1">
    <source>
        <dbReference type="SAM" id="MobiDB-lite"/>
    </source>
</evidence>
<accession>A0A0M0JMH8</accession>
<dbReference type="Proteomes" id="UP000037460">
    <property type="component" value="Unassembled WGS sequence"/>
</dbReference>